<evidence type="ECO:0000256" key="1">
    <source>
        <dbReference type="PROSITE-ProRule" id="PRU00176"/>
    </source>
</evidence>
<dbReference type="Proteomes" id="UP000307440">
    <property type="component" value="Unassembled WGS sequence"/>
</dbReference>
<dbReference type="EMBL" id="ML210316">
    <property type="protein sequence ID" value="TFK19991.1"/>
    <property type="molecule type" value="Genomic_DNA"/>
</dbReference>
<reference evidence="4 5" key="1">
    <citation type="journal article" date="2019" name="Nat. Ecol. Evol.">
        <title>Megaphylogeny resolves global patterns of mushroom evolution.</title>
        <authorList>
            <person name="Varga T."/>
            <person name="Krizsan K."/>
            <person name="Foldi C."/>
            <person name="Dima B."/>
            <person name="Sanchez-Garcia M."/>
            <person name="Sanchez-Ramirez S."/>
            <person name="Szollosi G.J."/>
            <person name="Szarkandi J.G."/>
            <person name="Papp V."/>
            <person name="Albert L."/>
            <person name="Andreopoulos W."/>
            <person name="Angelini C."/>
            <person name="Antonin V."/>
            <person name="Barry K.W."/>
            <person name="Bougher N.L."/>
            <person name="Buchanan P."/>
            <person name="Buyck B."/>
            <person name="Bense V."/>
            <person name="Catcheside P."/>
            <person name="Chovatia M."/>
            <person name="Cooper J."/>
            <person name="Damon W."/>
            <person name="Desjardin D."/>
            <person name="Finy P."/>
            <person name="Geml J."/>
            <person name="Haridas S."/>
            <person name="Hughes K."/>
            <person name="Justo A."/>
            <person name="Karasinski D."/>
            <person name="Kautmanova I."/>
            <person name="Kiss B."/>
            <person name="Kocsube S."/>
            <person name="Kotiranta H."/>
            <person name="LaButti K.M."/>
            <person name="Lechner B.E."/>
            <person name="Liimatainen K."/>
            <person name="Lipzen A."/>
            <person name="Lukacs Z."/>
            <person name="Mihaltcheva S."/>
            <person name="Morgado L.N."/>
            <person name="Niskanen T."/>
            <person name="Noordeloos M.E."/>
            <person name="Ohm R.A."/>
            <person name="Ortiz-Santana B."/>
            <person name="Ovrebo C."/>
            <person name="Racz N."/>
            <person name="Riley R."/>
            <person name="Savchenko A."/>
            <person name="Shiryaev A."/>
            <person name="Soop K."/>
            <person name="Spirin V."/>
            <person name="Szebenyi C."/>
            <person name="Tomsovsky M."/>
            <person name="Tulloss R.E."/>
            <person name="Uehling J."/>
            <person name="Grigoriev I.V."/>
            <person name="Vagvolgyi C."/>
            <person name="Papp T."/>
            <person name="Martin F.M."/>
            <person name="Miettinen O."/>
            <person name="Hibbett D.S."/>
            <person name="Nagy L.G."/>
        </authorList>
    </citation>
    <scope>NUCLEOTIDE SEQUENCE [LARGE SCALE GENOMIC DNA]</scope>
    <source>
        <strain evidence="4 5">CBS 121175</strain>
    </source>
</reference>
<dbReference type="InterPro" id="IPR035979">
    <property type="entry name" value="RBD_domain_sf"/>
</dbReference>
<evidence type="ECO:0000313" key="5">
    <source>
        <dbReference type="Proteomes" id="UP000307440"/>
    </source>
</evidence>
<keyword evidence="5" id="KW-1185">Reference proteome</keyword>
<organism evidence="4 5">
    <name type="scientific">Coprinopsis marcescibilis</name>
    <name type="common">Agaric fungus</name>
    <name type="synonym">Psathyrella marcescibilis</name>
    <dbReference type="NCBI Taxonomy" id="230819"/>
    <lineage>
        <taxon>Eukaryota</taxon>
        <taxon>Fungi</taxon>
        <taxon>Dikarya</taxon>
        <taxon>Basidiomycota</taxon>
        <taxon>Agaricomycotina</taxon>
        <taxon>Agaricomycetes</taxon>
        <taxon>Agaricomycetidae</taxon>
        <taxon>Agaricales</taxon>
        <taxon>Agaricineae</taxon>
        <taxon>Psathyrellaceae</taxon>
        <taxon>Coprinopsis</taxon>
    </lineage>
</organism>
<feature type="compositionally biased region" description="Polar residues" evidence="2">
    <location>
        <begin position="232"/>
        <end position="243"/>
    </location>
</feature>
<dbReference type="AlphaFoldDB" id="A0A5C3KIC2"/>
<dbReference type="PANTHER" id="PTHR32343">
    <property type="entry name" value="SERINE/ARGININE-RICH SPLICING FACTOR"/>
    <property type="match status" value="1"/>
</dbReference>
<feature type="region of interest" description="Disordered" evidence="2">
    <location>
        <begin position="70"/>
        <end position="93"/>
    </location>
</feature>
<feature type="domain" description="RRM" evidence="3">
    <location>
        <begin position="3"/>
        <end position="74"/>
    </location>
</feature>
<evidence type="ECO:0000313" key="4">
    <source>
        <dbReference type="EMBL" id="TFK19991.1"/>
    </source>
</evidence>
<dbReference type="PROSITE" id="PS50102">
    <property type="entry name" value="RRM"/>
    <property type="match status" value="1"/>
</dbReference>
<dbReference type="InterPro" id="IPR012677">
    <property type="entry name" value="Nucleotide-bd_a/b_plait_sf"/>
</dbReference>
<dbReference type="GO" id="GO:0003723">
    <property type="term" value="F:RNA binding"/>
    <property type="evidence" value="ECO:0007669"/>
    <property type="project" value="UniProtKB-UniRule"/>
</dbReference>
<dbReference type="SUPFAM" id="SSF54928">
    <property type="entry name" value="RNA-binding domain, RBD"/>
    <property type="match status" value="1"/>
</dbReference>
<sequence length="243" mass="26107">MSYPVTVTGIAPSTSKSQLHDFFTFCGQIASIDYTEKSGKAIITFAKSSAAKTALMLNGGALEGSTLSVTSDAVHQDEHDTQAHDASTPLNQEDKPRAGIAAEILAKGYQLSDQVLAKAIELDKEKGISTKFLNYVHQLDKTVGERALGPDQTVSGKVQSTVESAQQQARAVDQQKGYLKTFHEYITKALASPLGQKVREFYTSTSKQILDIHEEARRLATEEQAKGGPGSTPVTASETSTKT</sequence>
<name>A0A5C3KIC2_COPMA</name>
<proteinExistence type="predicted"/>
<feature type="region of interest" description="Disordered" evidence="2">
    <location>
        <begin position="219"/>
        <end position="243"/>
    </location>
</feature>
<accession>A0A5C3KIC2</accession>
<keyword evidence="1" id="KW-0694">RNA-binding</keyword>
<dbReference type="PANTHER" id="PTHR32343:SF10">
    <property type="entry name" value="RNA-BINDING REGION RNP-1 DOMAIN-CONTAINING PROTEIN"/>
    <property type="match status" value="1"/>
</dbReference>
<evidence type="ECO:0000256" key="2">
    <source>
        <dbReference type="SAM" id="MobiDB-lite"/>
    </source>
</evidence>
<dbReference type="OrthoDB" id="7763451at2759"/>
<dbReference type="Gene3D" id="3.30.70.330">
    <property type="match status" value="1"/>
</dbReference>
<feature type="compositionally biased region" description="Basic and acidic residues" evidence="2">
    <location>
        <begin position="74"/>
        <end position="83"/>
    </location>
</feature>
<gene>
    <name evidence="4" type="ORF">FA15DRAFT_673897</name>
</gene>
<evidence type="ECO:0000259" key="3">
    <source>
        <dbReference type="PROSITE" id="PS50102"/>
    </source>
</evidence>
<dbReference type="STRING" id="230819.A0A5C3KIC2"/>
<dbReference type="InterPro" id="IPR000504">
    <property type="entry name" value="RRM_dom"/>
</dbReference>
<dbReference type="SMART" id="SM00360">
    <property type="entry name" value="RRM"/>
    <property type="match status" value="1"/>
</dbReference>
<dbReference type="Pfam" id="PF00076">
    <property type="entry name" value="RRM_1"/>
    <property type="match status" value="1"/>
</dbReference>
<protein>
    <recommendedName>
        <fullName evidence="3">RRM domain-containing protein</fullName>
    </recommendedName>
</protein>